<dbReference type="Proteomes" id="UP000198939">
    <property type="component" value="Unassembled WGS sequence"/>
</dbReference>
<accession>A0A1H8WKK0</accession>
<dbReference type="EMBL" id="FOCV01000068">
    <property type="protein sequence ID" value="SEP28224.1"/>
    <property type="molecule type" value="Genomic_DNA"/>
</dbReference>
<dbReference type="RefSeq" id="WP_072382059.1">
    <property type="nucleotide sequence ID" value="NZ_FNXB01000085.1"/>
</dbReference>
<evidence type="ECO:0000313" key="2">
    <source>
        <dbReference type="EMBL" id="SEI21406.1"/>
    </source>
</evidence>
<sequence length="2167" mass="235765">MPIMEPVIHCRVDLEPNSFHRTRAFAVNLAFEAVGDRIGVKTSEVQGQAAFKRFCKGLEDVELHLFVASRNTAVALQHVGRVNTLPAVGGKGDPDLIKWLAAHETSGAYWVTPAHWNPDTAVDAETPRATYRLRAAQAWNAPVGHRVGLTYLVEQDIHGKHYVILPFSSQSEAVDFTHVYFKQRLGGTAEDIKRDAYDFTYVSGFGLGEITCRTNLIGEGITDPGLRLSDIDPGIRDDGYILVNHEADDVRHIVRMFEERSGSLLSVHGTLQPSKSNERGLFETYFGVRAEGDAPTNNAKDDRQYYWGAASWLVVARLLTALDMIVAAIMRPDSTSGAAVEGDVLAPLVSEILSGAEKLLPSQDGKTIAEALRLVLSQHSALTGSGSRALGSAAVVAALRRFYDIPAIGKEPNGTTIAPATMLEFISHMLDAYSNPDIGASDKIPDIAREFASTLGTTSVQTILVTLSGLEEDLAGEEGVERAIVRLLESVEDPGTSQPSLAFLLAATLEGKTAPNPDLVSAIAQAWSRYRSLLDGPFNGAEAVRRSAGACYARLLVRKLQAHSNQIASADLRDLVQTADVYHARLYGNSSGSYCFDEVLQVLATPNPRHLPVDFIGELRTRLSDLYRQAVGPVATVSRRFIPDSAPRPLTVQIASDLDATKIDAFGAALNGICVGIRRRERGRKWAHLNLSDLVWGPREAVQASGALHPMLPVSSDGRGAMFIDYEGIPFADAVTDERIATEDAPSRADQAKPFYRPQPHKANASDFEPLPRLAYGRKFQLFSFVTTNSGSLPEKIRLSADEPWLPARQVTAPIRSGSGAPLVNDVVSCVDYQRRTAIAQMGLKERAGHIGKVLPEVQPLADDYPRFGVVGTNSDAGTVDLMRDSDGMGRMFVANRVGNPSIWQLTDVRWSGVAAKLSINLYEADPATPDERGAIDIEVTDASLFQNAKTLSLVFDTTVGVNRALVRKVEVKADGKTIGEKPLTAGEKHFWVRIGLTGATADFASMTFGGFDELKPDGVSAPLLLLKPANTIWKSSIPSQTNATVSTPRVGFIDFSRWMANEDLRERAYDLSGRSDANFEKAKRFDFALLAAYNMRHLDEELARLLDNLPDPAVEEVEATLFVADSLTGRAGAAVRTRISLRECFSQVIASMDKIEEEARAIYNKGRGAGDQITAPDVVWTPWGLRQALFSRLDQRFTLKLEVGSGPFALDPSPATSGAAGDVDAYQHATLTAIVPNSAVSHFSLAALVPELHFQEQGAHPTAFHTGLLQYAKRITADRYYVYPAASLRIEVMHDGMGELTANDNAIGARLAADMISVRPVEKVRRYDLATASLTPKGDYERWRLLGAVRTTTQRWRPTGKPIYNYINPREHVWVEEGKDRPTTFKHPALRLELAGSRSMLAQFEREAFFDRSDVDAQTVPQLLSPLPASTVVQQFPWEPLSATYFRHRFTLHSRYIGALVERRRGICRAWRQEKENRPTPAHLWTMRVAMLADLSRIEITRPQLRALVPLTTSPGGEDALSSVPPVAAILQEPPFSRGGLADRILSEITTGFGYGFARPRRDNLPVEILDSRKEIGPNPQLTYRALPSDQALGLSLSSEGPAGLTFDTPDAPAPAFPNTLISLRPVSLTGDRPSLDQALVAVSMRRYIDPVWTNIDETGKERSTINLDPERSWWIGQRELTENVELSYRLAGGKDLMPLAVAKVSPSLVEISAFKEPIDGIAGALSQEVVIARAAANIVGSIAFLSCRIAPGRYSLSVVATRKGINVARGESSTPIVLASFEWSPEKIGGKDEAQPALEALVATVTTTGNLVAMETMASAATTLRWTQCSQDFNIVHILADGDSRPIATPQLARNLVAKIDPADGALQFNFANGKTAAQLCPSTTGNIYPVNVHRHLAVITSRFLKELGNPVETFCRTGLLTGVRSELLKPAKAVKPEIIDEAVRVLEFETPAVIVCNGKTSAPPAFKSPYFELLSSGYQSASEIRLSLRFVGSTVQLEKFREISVNLSQPAQPNRKEVVLQIQLEDAGRTATGATIVIRPSSARPLETWVTFSDGTHLERTAPGTLPLDFTTTAQGFFLSLDAAASDNSEFWADISMLHGSAAEAMAPAMTRTPAASFDFNWLFSATHGGHDPQAAVSSSGLNAMKEAQARLVTVSPPIPVIPA</sequence>
<evidence type="ECO:0000313" key="3">
    <source>
        <dbReference type="EMBL" id="SEP28224.1"/>
    </source>
</evidence>
<reference evidence="2" key="3">
    <citation type="submission" date="2016-10" db="EMBL/GenBank/DDBJ databases">
        <authorList>
            <person name="de Groot N.N."/>
        </authorList>
    </citation>
    <scope>NUCLEOTIDE SEQUENCE [LARGE SCALE GENOMIC DNA]</scope>
    <source>
        <strain evidence="2">CCBAU85039</strain>
    </source>
</reference>
<evidence type="ECO:0000313" key="5">
    <source>
        <dbReference type="Proteomes" id="UP000198939"/>
    </source>
</evidence>
<name>A0A1H8WKK0_9HYPH</name>
<dbReference type="Proteomes" id="UP000183063">
    <property type="component" value="Unassembled WGS sequence"/>
</dbReference>
<reference evidence="3 5" key="1">
    <citation type="submission" date="2016-10" db="EMBL/GenBank/DDBJ databases">
        <authorList>
            <person name="Varghese N."/>
            <person name="Submissions S."/>
        </authorList>
    </citation>
    <scope>NUCLEOTIDE SEQUENCE [LARGE SCALE GENOMIC DNA]</scope>
    <source>
        <strain evidence="3 5">CGMCC 1.7071</strain>
    </source>
</reference>
<gene>
    <name evidence="2" type="ORF">RTCCBAU85039_6625</name>
    <name evidence="3" type="ORF">SAMN05216228_10685</name>
</gene>
<dbReference type="OrthoDB" id="8166552at2"/>
<proteinExistence type="predicted"/>
<keyword evidence="5" id="KW-1185">Reference proteome</keyword>
<protein>
    <submittedName>
        <fullName evidence="2">Uncharacterized protein</fullName>
    </submittedName>
</protein>
<dbReference type="STRING" id="501024.RTCCBAU85039_6625"/>
<evidence type="ECO:0000256" key="1">
    <source>
        <dbReference type="SAM" id="MobiDB-lite"/>
    </source>
</evidence>
<reference evidence="4" key="2">
    <citation type="submission" date="2016-10" db="EMBL/GenBank/DDBJ databases">
        <authorList>
            <person name="Wibberg D."/>
        </authorList>
    </citation>
    <scope>NUCLEOTIDE SEQUENCE [LARGE SCALE GENOMIC DNA]</scope>
</reference>
<dbReference type="EMBL" id="FNXB01000085">
    <property type="protein sequence ID" value="SEI21406.1"/>
    <property type="molecule type" value="Genomic_DNA"/>
</dbReference>
<evidence type="ECO:0000313" key="4">
    <source>
        <dbReference type="Proteomes" id="UP000183063"/>
    </source>
</evidence>
<organism evidence="2 4">
    <name type="scientific">Rhizobium tibeticum</name>
    <dbReference type="NCBI Taxonomy" id="501024"/>
    <lineage>
        <taxon>Bacteria</taxon>
        <taxon>Pseudomonadati</taxon>
        <taxon>Pseudomonadota</taxon>
        <taxon>Alphaproteobacteria</taxon>
        <taxon>Hyphomicrobiales</taxon>
        <taxon>Rhizobiaceae</taxon>
        <taxon>Rhizobium/Agrobacterium group</taxon>
        <taxon>Rhizobium</taxon>
    </lineage>
</organism>
<feature type="region of interest" description="Disordered" evidence="1">
    <location>
        <begin position="743"/>
        <end position="763"/>
    </location>
</feature>